<gene>
    <name evidence="1" type="ORF">FC32_GL001292</name>
</gene>
<name>A0A0R1TRL2_9LACO</name>
<dbReference type="EMBL" id="AZFT01000053">
    <property type="protein sequence ID" value="KRL84016.1"/>
    <property type="molecule type" value="Genomic_DNA"/>
</dbReference>
<dbReference type="Proteomes" id="UP000051324">
    <property type="component" value="Unassembled WGS sequence"/>
</dbReference>
<accession>A0A0R1TRL2</accession>
<evidence type="ECO:0000313" key="2">
    <source>
        <dbReference type="Proteomes" id="UP000051324"/>
    </source>
</evidence>
<reference evidence="1 2" key="1">
    <citation type="journal article" date="2015" name="Genome Announc.">
        <title>Expanding the biotechnology potential of lactobacilli through comparative genomics of 213 strains and associated genera.</title>
        <authorList>
            <person name="Sun Z."/>
            <person name="Harris H.M."/>
            <person name="McCann A."/>
            <person name="Guo C."/>
            <person name="Argimon S."/>
            <person name="Zhang W."/>
            <person name="Yang X."/>
            <person name="Jeffery I.B."/>
            <person name="Cooney J.C."/>
            <person name="Kagawa T.F."/>
            <person name="Liu W."/>
            <person name="Song Y."/>
            <person name="Salvetti E."/>
            <person name="Wrobel A."/>
            <person name="Rasinkangas P."/>
            <person name="Parkhill J."/>
            <person name="Rea M.C."/>
            <person name="O'Sullivan O."/>
            <person name="Ritari J."/>
            <person name="Douillard F.P."/>
            <person name="Paul Ross R."/>
            <person name="Yang R."/>
            <person name="Briner A.E."/>
            <person name="Felis G.E."/>
            <person name="de Vos W.M."/>
            <person name="Barrangou R."/>
            <person name="Klaenhammer T.R."/>
            <person name="Caufield P.W."/>
            <person name="Cui Y."/>
            <person name="Zhang H."/>
            <person name="O'Toole P.W."/>
        </authorList>
    </citation>
    <scope>NUCLEOTIDE SEQUENCE [LARGE SCALE GENOMIC DNA]</scope>
    <source>
        <strain evidence="1 2">DSM 16634</strain>
    </source>
</reference>
<sequence>MMSNSERLERREKIKKKMDKVARAMYLEDISWEEFYAMYDTLYHQLEIEYAKEMQDFKNELSEKIMDRWGEDNGKKWYENHSLGC</sequence>
<dbReference type="STRING" id="1423724.FC32_GL001292"/>
<dbReference type="RefSeq" id="WP_025087832.1">
    <property type="nucleotide sequence ID" value="NZ_BAMM01000020.1"/>
</dbReference>
<dbReference type="AlphaFoldDB" id="A0A0R1TRL2"/>
<comment type="caution">
    <text evidence="1">The sequence shown here is derived from an EMBL/GenBank/DDBJ whole genome shotgun (WGS) entry which is preliminary data.</text>
</comment>
<evidence type="ECO:0000313" key="1">
    <source>
        <dbReference type="EMBL" id="KRL84016.1"/>
    </source>
</evidence>
<proteinExistence type="predicted"/>
<dbReference type="PATRIC" id="fig|1423724.4.peg.1350"/>
<protein>
    <submittedName>
        <fullName evidence="1">Uncharacterized protein</fullName>
    </submittedName>
</protein>
<organism evidence="1 2">
    <name type="scientific">Ligilactobacillus apodemi DSM 16634 = JCM 16172</name>
    <dbReference type="NCBI Taxonomy" id="1423724"/>
    <lineage>
        <taxon>Bacteria</taxon>
        <taxon>Bacillati</taxon>
        <taxon>Bacillota</taxon>
        <taxon>Bacilli</taxon>
        <taxon>Lactobacillales</taxon>
        <taxon>Lactobacillaceae</taxon>
        <taxon>Ligilactobacillus</taxon>
    </lineage>
</organism>
<keyword evidence="2" id="KW-1185">Reference proteome</keyword>